<protein>
    <submittedName>
        <fullName evidence="9">Uncharacterized protein</fullName>
    </submittedName>
</protein>
<evidence type="ECO:0000256" key="2">
    <source>
        <dbReference type="ARBA" id="ARBA00022448"/>
    </source>
</evidence>
<keyword evidence="7" id="KW-0479">Metal-binding</keyword>
<keyword evidence="7" id="KW-0915">Sodium</keyword>
<organism evidence="9 10">
    <name type="scientific">Pristionchus mayeri</name>
    <dbReference type="NCBI Taxonomy" id="1317129"/>
    <lineage>
        <taxon>Eukaryota</taxon>
        <taxon>Metazoa</taxon>
        <taxon>Ecdysozoa</taxon>
        <taxon>Nematoda</taxon>
        <taxon>Chromadorea</taxon>
        <taxon>Rhabditida</taxon>
        <taxon>Rhabditina</taxon>
        <taxon>Diplogasteromorpha</taxon>
        <taxon>Diplogasteroidea</taxon>
        <taxon>Neodiplogasteridae</taxon>
        <taxon>Pristionchus</taxon>
    </lineage>
</organism>
<evidence type="ECO:0000256" key="8">
    <source>
        <dbReference type="SAM" id="Phobius"/>
    </source>
</evidence>
<evidence type="ECO:0000256" key="3">
    <source>
        <dbReference type="ARBA" id="ARBA00022692"/>
    </source>
</evidence>
<evidence type="ECO:0000256" key="6">
    <source>
        <dbReference type="ARBA" id="ARBA00023136"/>
    </source>
</evidence>
<feature type="binding site" evidence="7">
    <location>
        <position position="94"/>
    </location>
    <ligand>
        <name>Na(+)</name>
        <dbReference type="ChEBI" id="CHEBI:29101"/>
        <label>1</label>
    </ligand>
</feature>
<dbReference type="SUPFAM" id="SSF161070">
    <property type="entry name" value="SNF-like"/>
    <property type="match status" value="1"/>
</dbReference>
<dbReference type="PANTHER" id="PTHR11616:SF326">
    <property type="entry name" value="SODIUM-DEPENDENT TRANSPORTER SNF-5"/>
    <property type="match status" value="1"/>
</dbReference>
<dbReference type="AlphaFoldDB" id="A0AAN4ZDP9"/>
<comment type="caution">
    <text evidence="9">The sequence shown here is derived from an EMBL/GenBank/DDBJ whole genome shotgun (WGS) entry which is preliminary data.</text>
</comment>
<keyword evidence="4" id="KW-0769">Symport</keyword>
<dbReference type="Pfam" id="PF00209">
    <property type="entry name" value="SNF"/>
    <property type="match status" value="1"/>
</dbReference>
<dbReference type="GO" id="GO:0005332">
    <property type="term" value="F:gamma-aminobutyric acid:sodium:chloride symporter activity"/>
    <property type="evidence" value="ECO:0007669"/>
    <property type="project" value="TreeGrafter"/>
</dbReference>
<dbReference type="PROSITE" id="PS50267">
    <property type="entry name" value="NA_NEUROTRAN_SYMP_3"/>
    <property type="match status" value="1"/>
</dbReference>
<feature type="transmembrane region" description="Helical" evidence="8">
    <location>
        <begin position="78"/>
        <end position="106"/>
    </location>
</feature>
<dbReference type="Proteomes" id="UP001328107">
    <property type="component" value="Unassembled WGS sequence"/>
</dbReference>
<reference evidence="10" key="1">
    <citation type="submission" date="2022-10" db="EMBL/GenBank/DDBJ databases">
        <title>Genome assembly of Pristionchus species.</title>
        <authorList>
            <person name="Yoshida K."/>
            <person name="Sommer R.J."/>
        </authorList>
    </citation>
    <scope>NUCLEOTIDE SEQUENCE [LARGE SCALE GENOMIC DNA]</scope>
    <source>
        <strain evidence="10">RS5460</strain>
    </source>
</reference>
<feature type="transmembrane region" description="Helical" evidence="8">
    <location>
        <begin position="20"/>
        <end position="40"/>
    </location>
</feature>
<evidence type="ECO:0000313" key="9">
    <source>
        <dbReference type="EMBL" id="GMR35862.1"/>
    </source>
</evidence>
<dbReference type="GO" id="GO:0043005">
    <property type="term" value="C:neuron projection"/>
    <property type="evidence" value="ECO:0007669"/>
    <property type="project" value="TreeGrafter"/>
</dbReference>
<comment type="subcellular location">
    <subcellularLocation>
        <location evidence="1">Membrane</location>
        <topology evidence="1">Multi-pass membrane protein</topology>
    </subcellularLocation>
</comment>
<dbReference type="GO" id="GO:0005886">
    <property type="term" value="C:plasma membrane"/>
    <property type="evidence" value="ECO:0007669"/>
    <property type="project" value="TreeGrafter"/>
</dbReference>
<keyword evidence="3 8" id="KW-0812">Transmembrane</keyword>
<feature type="transmembrane region" description="Helical" evidence="8">
    <location>
        <begin position="195"/>
        <end position="227"/>
    </location>
</feature>
<feature type="transmembrane region" description="Helical" evidence="8">
    <location>
        <begin position="118"/>
        <end position="139"/>
    </location>
</feature>
<dbReference type="PANTHER" id="PTHR11616">
    <property type="entry name" value="SODIUM/CHLORIDE DEPENDENT TRANSPORTER"/>
    <property type="match status" value="1"/>
</dbReference>
<name>A0AAN4ZDP9_9BILA</name>
<proteinExistence type="predicted"/>
<feature type="non-terminal residue" evidence="9">
    <location>
        <position position="293"/>
    </location>
</feature>
<sequence length="293" mass="32691">MIMMSSYNKRNHPNYRDCVIILCADTFMSVLGGTTVFAILGSMALKMNKPINEIVGSPLTLTFISYTEATSHMPVSTLWALLFFVMMFMIGMSSLLALVEGFATCIVDENPRLANKHWLVVTVICSICFILNVICFTFQNGFHIFSILSKFLSSVSLAGTLLLEIIITMLFYGAPRLFRDIQCMHGLPPSLFARIFGNIGVYIKIGSSFTAPLLAILMSVVICIQVFDMEMTDKIDAIVFTYPHWTVIIGFIIASLPLLLVPIGGLFNYLQFKKRGVPLKSLFQISEDHPAIR</sequence>
<evidence type="ECO:0000256" key="1">
    <source>
        <dbReference type="ARBA" id="ARBA00004141"/>
    </source>
</evidence>
<dbReference type="GO" id="GO:0046872">
    <property type="term" value="F:metal ion binding"/>
    <property type="evidence" value="ECO:0007669"/>
    <property type="project" value="UniProtKB-KW"/>
</dbReference>
<gene>
    <name evidence="9" type="ORF">PMAYCL1PPCAC_06058</name>
</gene>
<evidence type="ECO:0000256" key="5">
    <source>
        <dbReference type="ARBA" id="ARBA00022989"/>
    </source>
</evidence>
<keyword evidence="5 8" id="KW-1133">Transmembrane helix</keyword>
<evidence type="ECO:0000313" key="10">
    <source>
        <dbReference type="Proteomes" id="UP001328107"/>
    </source>
</evidence>
<accession>A0AAN4ZDP9</accession>
<keyword evidence="6 8" id="KW-0472">Membrane</keyword>
<evidence type="ECO:0000256" key="4">
    <source>
        <dbReference type="ARBA" id="ARBA00022847"/>
    </source>
</evidence>
<dbReference type="EMBL" id="BTRK01000002">
    <property type="protein sequence ID" value="GMR35862.1"/>
    <property type="molecule type" value="Genomic_DNA"/>
</dbReference>
<keyword evidence="2" id="KW-0813">Transport</keyword>
<dbReference type="InterPro" id="IPR000175">
    <property type="entry name" value="Na/ntran_symport"/>
</dbReference>
<evidence type="ECO:0000256" key="7">
    <source>
        <dbReference type="PIRSR" id="PIRSR600175-1"/>
    </source>
</evidence>
<keyword evidence="10" id="KW-1185">Reference proteome</keyword>
<feature type="transmembrane region" description="Helical" evidence="8">
    <location>
        <begin position="247"/>
        <end position="270"/>
    </location>
</feature>
<dbReference type="PRINTS" id="PR00176">
    <property type="entry name" value="NANEUSMPORT"/>
</dbReference>
<feature type="transmembrane region" description="Helical" evidence="8">
    <location>
        <begin position="151"/>
        <end position="174"/>
    </location>
</feature>
<dbReference type="InterPro" id="IPR037272">
    <property type="entry name" value="SNS_sf"/>
</dbReference>